<reference evidence="4" key="2">
    <citation type="submission" date="2021-01" db="UniProtKB">
        <authorList>
            <consortium name="EnsemblPlants"/>
        </authorList>
    </citation>
    <scope>IDENTIFICATION</scope>
</reference>
<dbReference type="PANTHER" id="PTHR45676:SF88">
    <property type="entry name" value="RING-H2 FINGER PROTEIN ATL33"/>
    <property type="match status" value="1"/>
</dbReference>
<reference evidence="4 5" key="1">
    <citation type="journal article" date="2016" name="G3 (Bethesda)">
        <title>First Draft Assembly and Annotation of the Genome of a California Endemic Oak Quercus lobata Nee (Fagaceae).</title>
        <authorList>
            <person name="Sork V.L."/>
            <person name="Fitz-Gibbon S.T."/>
            <person name="Puiu D."/>
            <person name="Crepeau M."/>
            <person name="Gugger P.F."/>
            <person name="Sherman R."/>
            <person name="Stevens K."/>
            <person name="Langley C.H."/>
            <person name="Pellegrini M."/>
            <person name="Salzberg S.L."/>
        </authorList>
    </citation>
    <scope>NUCLEOTIDE SEQUENCE [LARGE SCALE GENOMIC DNA]</scope>
    <source>
        <strain evidence="4 5">cv. SW786</strain>
    </source>
</reference>
<dbReference type="Pfam" id="PF13639">
    <property type="entry name" value="zf-RING_2"/>
    <property type="match status" value="1"/>
</dbReference>
<dbReference type="SMART" id="SM00184">
    <property type="entry name" value="RING"/>
    <property type="match status" value="1"/>
</dbReference>
<protein>
    <recommendedName>
        <fullName evidence="3">RING-type domain-containing protein</fullName>
    </recommendedName>
</protein>
<dbReference type="EnsemblPlants" id="QL07p047994:mrna">
    <property type="protein sequence ID" value="QL07p047994:mrna"/>
    <property type="gene ID" value="QL07p047994"/>
</dbReference>
<dbReference type="PANTHER" id="PTHR45676">
    <property type="entry name" value="RING-H2 FINGER PROTEIN ATL51-RELATED"/>
    <property type="match status" value="1"/>
</dbReference>
<dbReference type="FunCoup" id="A0A7N2M9F4">
    <property type="interactions" value="1"/>
</dbReference>
<dbReference type="Gramene" id="QL07p047994:mrna">
    <property type="protein sequence ID" value="QL07p047994:mrna"/>
    <property type="gene ID" value="QL07p047994"/>
</dbReference>
<evidence type="ECO:0000313" key="4">
    <source>
        <dbReference type="EnsemblPlants" id="QL07p047994:mrna"/>
    </source>
</evidence>
<dbReference type="GO" id="GO:0016567">
    <property type="term" value="P:protein ubiquitination"/>
    <property type="evidence" value="ECO:0007669"/>
    <property type="project" value="UniProtKB-UniPathway"/>
</dbReference>
<dbReference type="InterPro" id="IPR001841">
    <property type="entry name" value="Znf_RING"/>
</dbReference>
<keyword evidence="2" id="KW-0472">Membrane</keyword>
<accession>A0A7N2M9F4</accession>
<dbReference type="PROSITE" id="PS50089">
    <property type="entry name" value="ZF_RING_2"/>
    <property type="match status" value="1"/>
</dbReference>
<proteinExistence type="predicted"/>
<evidence type="ECO:0000256" key="1">
    <source>
        <dbReference type="PROSITE-ProRule" id="PRU00175"/>
    </source>
</evidence>
<dbReference type="UniPathway" id="UPA00143"/>
<organism evidence="4 5">
    <name type="scientific">Quercus lobata</name>
    <name type="common">Valley oak</name>
    <dbReference type="NCBI Taxonomy" id="97700"/>
    <lineage>
        <taxon>Eukaryota</taxon>
        <taxon>Viridiplantae</taxon>
        <taxon>Streptophyta</taxon>
        <taxon>Embryophyta</taxon>
        <taxon>Tracheophyta</taxon>
        <taxon>Spermatophyta</taxon>
        <taxon>Magnoliopsida</taxon>
        <taxon>eudicotyledons</taxon>
        <taxon>Gunneridae</taxon>
        <taxon>Pentapetalae</taxon>
        <taxon>rosids</taxon>
        <taxon>fabids</taxon>
        <taxon>Fagales</taxon>
        <taxon>Fagaceae</taxon>
        <taxon>Quercus</taxon>
    </lineage>
</organism>
<feature type="domain" description="RING-type" evidence="3">
    <location>
        <begin position="101"/>
        <end position="143"/>
    </location>
</feature>
<dbReference type="EMBL" id="LRBV02000007">
    <property type="status" value="NOT_ANNOTATED_CDS"/>
    <property type="molecule type" value="Genomic_DNA"/>
</dbReference>
<keyword evidence="2" id="KW-1133">Transmembrane helix</keyword>
<dbReference type="InterPro" id="IPR013083">
    <property type="entry name" value="Znf_RING/FYVE/PHD"/>
</dbReference>
<sequence length="181" mass="19559">MENAPSVLLSFEPAPFPASPSSVDLSPLEFVLALIAVVTIPALVYVFFFAVKCPPNPFRGRRYRSSSSETDGISNLDGVADVVKVEKESSHASKDVVGSECPVCLMVFVEGEEVKQLSVCKHSFHVPCIDLWLNSHSNCPVCRASVSVKQGVGKRSMFCFMNSVCFSIPSSPTSCSYSIVV</sequence>
<dbReference type="Gene3D" id="3.30.40.10">
    <property type="entry name" value="Zinc/RING finger domain, C3HC4 (zinc finger)"/>
    <property type="match status" value="1"/>
</dbReference>
<evidence type="ECO:0000313" key="5">
    <source>
        <dbReference type="Proteomes" id="UP000594261"/>
    </source>
</evidence>
<dbReference type="SUPFAM" id="SSF57850">
    <property type="entry name" value="RING/U-box"/>
    <property type="match status" value="1"/>
</dbReference>
<keyword evidence="1" id="KW-0479">Metal-binding</keyword>
<keyword evidence="1" id="KW-0863">Zinc-finger</keyword>
<feature type="transmembrane region" description="Helical" evidence="2">
    <location>
        <begin position="30"/>
        <end position="51"/>
    </location>
</feature>
<keyword evidence="2" id="KW-0812">Transmembrane</keyword>
<dbReference type="Proteomes" id="UP000594261">
    <property type="component" value="Chromosome 7"/>
</dbReference>
<keyword evidence="5" id="KW-1185">Reference proteome</keyword>
<name>A0A7N2M9F4_QUELO</name>
<dbReference type="GO" id="GO:0008270">
    <property type="term" value="F:zinc ion binding"/>
    <property type="evidence" value="ECO:0007669"/>
    <property type="project" value="UniProtKB-KW"/>
</dbReference>
<dbReference type="AlphaFoldDB" id="A0A7N2M9F4"/>
<keyword evidence="1" id="KW-0862">Zinc</keyword>
<evidence type="ECO:0000256" key="2">
    <source>
        <dbReference type="SAM" id="Phobius"/>
    </source>
</evidence>
<dbReference type="InParanoid" id="A0A7N2M9F4"/>
<dbReference type="OMA" id="TSRDDDW"/>
<evidence type="ECO:0000259" key="3">
    <source>
        <dbReference type="PROSITE" id="PS50089"/>
    </source>
</evidence>